<evidence type="ECO:0000256" key="6">
    <source>
        <dbReference type="ARBA" id="ARBA00022989"/>
    </source>
</evidence>
<evidence type="ECO:0000313" key="12">
    <source>
        <dbReference type="Proteomes" id="UP000288096"/>
    </source>
</evidence>
<dbReference type="EMBL" id="BEXT01000001">
    <property type="protein sequence ID" value="GBC63782.1"/>
    <property type="molecule type" value="Genomic_DNA"/>
</dbReference>
<protein>
    <submittedName>
        <fullName evidence="11">TRAP transporter small permease</fullName>
    </submittedName>
</protein>
<feature type="transmembrane region" description="Helical" evidence="9">
    <location>
        <begin position="89"/>
        <end position="109"/>
    </location>
</feature>
<keyword evidence="2" id="KW-0813">Transport</keyword>
<evidence type="ECO:0000256" key="2">
    <source>
        <dbReference type="ARBA" id="ARBA00022448"/>
    </source>
</evidence>
<comment type="caution">
    <text evidence="11">The sequence shown here is derived from an EMBL/GenBank/DDBJ whole genome shotgun (WGS) entry which is preliminary data.</text>
</comment>
<feature type="transmembrane region" description="Helical" evidence="9">
    <location>
        <begin position="50"/>
        <end position="68"/>
    </location>
</feature>
<keyword evidence="6 9" id="KW-1133">Transmembrane helix</keyword>
<dbReference type="PANTHER" id="PTHR35011:SF2">
    <property type="entry name" value="2,3-DIKETO-L-GULONATE TRAP TRANSPORTER SMALL PERMEASE PROTEIN YIAM"/>
    <property type="match status" value="1"/>
</dbReference>
<evidence type="ECO:0000256" key="7">
    <source>
        <dbReference type="ARBA" id="ARBA00023136"/>
    </source>
</evidence>
<evidence type="ECO:0000256" key="4">
    <source>
        <dbReference type="ARBA" id="ARBA00022519"/>
    </source>
</evidence>
<keyword evidence="4" id="KW-0997">Cell inner membrane</keyword>
<dbReference type="Proteomes" id="UP000288096">
    <property type="component" value="Unassembled WGS sequence"/>
</dbReference>
<comment type="subcellular location">
    <subcellularLocation>
        <location evidence="1">Cell inner membrane</location>
        <topology evidence="1">Multi-pass membrane protein</topology>
    </subcellularLocation>
</comment>
<evidence type="ECO:0000256" key="5">
    <source>
        <dbReference type="ARBA" id="ARBA00022692"/>
    </source>
</evidence>
<evidence type="ECO:0000256" key="3">
    <source>
        <dbReference type="ARBA" id="ARBA00022475"/>
    </source>
</evidence>
<dbReference type="GO" id="GO:0022857">
    <property type="term" value="F:transmembrane transporter activity"/>
    <property type="evidence" value="ECO:0007669"/>
    <property type="project" value="TreeGrafter"/>
</dbReference>
<name>A0A401G3G2_9BACT</name>
<keyword evidence="12" id="KW-1185">Reference proteome</keyword>
<feature type="domain" description="Tripartite ATP-independent periplasmic transporters DctQ component" evidence="10">
    <location>
        <begin position="26"/>
        <end position="154"/>
    </location>
</feature>
<feature type="transmembrane region" description="Helical" evidence="9">
    <location>
        <begin position="129"/>
        <end position="151"/>
    </location>
</feature>
<dbReference type="AlphaFoldDB" id="A0A401G3G2"/>
<feature type="transmembrane region" description="Helical" evidence="9">
    <location>
        <begin position="17"/>
        <end position="38"/>
    </location>
</feature>
<dbReference type="OrthoDB" id="5454104at2"/>
<keyword evidence="7 9" id="KW-0472">Membrane</keyword>
<organism evidence="11 12">
    <name type="scientific">Desulfonema ishimotonii</name>
    <dbReference type="NCBI Taxonomy" id="45657"/>
    <lineage>
        <taxon>Bacteria</taxon>
        <taxon>Pseudomonadati</taxon>
        <taxon>Thermodesulfobacteriota</taxon>
        <taxon>Desulfobacteria</taxon>
        <taxon>Desulfobacterales</taxon>
        <taxon>Desulfococcaceae</taxon>
        <taxon>Desulfonema</taxon>
    </lineage>
</organism>
<dbReference type="GO" id="GO:0005886">
    <property type="term" value="C:plasma membrane"/>
    <property type="evidence" value="ECO:0007669"/>
    <property type="project" value="UniProtKB-SubCell"/>
</dbReference>
<accession>A0A401G3G2</accession>
<dbReference type="RefSeq" id="WP_124330819.1">
    <property type="nucleotide sequence ID" value="NZ_BEXT01000001.1"/>
</dbReference>
<reference evidence="12" key="1">
    <citation type="submission" date="2017-11" db="EMBL/GenBank/DDBJ databases">
        <authorList>
            <person name="Watanabe M."/>
            <person name="Kojima H."/>
        </authorList>
    </citation>
    <scope>NUCLEOTIDE SEQUENCE [LARGE SCALE GENOMIC DNA]</scope>
    <source>
        <strain evidence="12">Tokyo 01</strain>
    </source>
</reference>
<dbReference type="GO" id="GO:0015740">
    <property type="term" value="P:C4-dicarboxylate transport"/>
    <property type="evidence" value="ECO:0007669"/>
    <property type="project" value="TreeGrafter"/>
</dbReference>
<sequence length="160" mass="18032">MDALDRLSHTLNQGVEYLLFALGLSMAVIVAVQVFSRYALNHSLFWSEELARYILVWLTFLGTSVAYRRRVHPGVDMIYTRMPRPLRKISSVLVHLAALSLFGVMIVYGCKFAWFVRIQISPALSLPKWILFSIIPVSGAILTIHGLAFLFNEFSAGGEE</sequence>
<proteinExistence type="inferred from homology"/>
<evidence type="ECO:0000256" key="9">
    <source>
        <dbReference type="SAM" id="Phobius"/>
    </source>
</evidence>
<evidence type="ECO:0000313" key="11">
    <source>
        <dbReference type="EMBL" id="GBC63782.1"/>
    </source>
</evidence>
<dbReference type="Pfam" id="PF04290">
    <property type="entry name" value="DctQ"/>
    <property type="match status" value="1"/>
</dbReference>
<reference evidence="12" key="2">
    <citation type="submission" date="2019-01" db="EMBL/GenBank/DDBJ databases">
        <title>Genome sequence of Desulfonema ishimotonii strain Tokyo 01.</title>
        <authorList>
            <person name="Fukui M."/>
        </authorList>
    </citation>
    <scope>NUCLEOTIDE SEQUENCE [LARGE SCALE GENOMIC DNA]</scope>
    <source>
        <strain evidence="12">Tokyo 01</strain>
    </source>
</reference>
<dbReference type="PANTHER" id="PTHR35011">
    <property type="entry name" value="2,3-DIKETO-L-GULONATE TRAP TRANSPORTER SMALL PERMEASE PROTEIN YIAM"/>
    <property type="match status" value="1"/>
</dbReference>
<gene>
    <name evidence="11" type="ORF">DENIS_4780</name>
</gene>
<dbReference type="InterPro" id="IPR055348">
    <property type="entry name" value="DctQ"/>
</dbReference>
<evidence type="ECO:0000259" key="10">
    <source>
        <dbReference type="Pfam" id="PF04290"/>
    </source>
</evidence>
<comment type="similarity">
    <text evidence="8">Belongs to the TRAP transporter small permease family.</text>
</comment>
<evidence type="ECO:0000256" key="8">
    <source>
        <dbReference type="ARBA" id="ARBA00038436"/>
    </source>
</evidence>
<keyword evidence="3" id="KW-1003">Cell membrane</keyword>
<dbReference type="InterPro" id="IPR007387">
    <property type="entry name" value="TRAP_DctQ"/>
</dbReference>
<keyword evidence="5 9" id="KW-0812">Transmembrane</keyword>
<evidence type="ECO:0000256" key="1">
    <source>
        <dbReference type="ARBA" id="ARBA00004429"/>
    </source>
</evidence>